<dbReference type="EMBL" id="QWLB01000002">
    <property type="protein sequence ID" value="RIH93808.1"/>
    <property type="molecule type" value="Genomic_DNA"/>
</dbReference>
<gene>
    <name evidence="2" type="primary">mhqO</name>
    <name evidence="2" type="ORF">Mgrana_00157</name>
</gene>
<keyword evidence="2" id="KW-0560">Oxidoreductase</keyword>
<dbReference type="PANTHER" id="PTHR36110">
    <property type="entry name" value="RING-CLEAVING DIOXYGENASE MHQE-RELATED"/>
    <property type="match status" value="1"/>
</dbReference>
<dbReference type="Pfam" id="PF00903">
    <property type="entry name" value="Glyoxalase"/>
    <property type="match status" value="2"/>
</dbReference>
<reference evidence="2 3" key="1">
    <citation type="submission" date="2018-08" db="EMBL/GenBank/DDBJ databases">
        <title>Meiothermus granaticius genome AF-68 sequencing project.</title>
        <authorList>
            <person name="Da Costa M.S."/>
            <person name="Albuquerque L."/>
            <person name="Raposo P."/>
            <person name="Froufe H.J.C."/>
            <person name="Barroso C.S."/>
            <person name="Egas C."/>
        </authorList>
    </citation>
    <scope>NUCLEOTIDE SEQUENCE [LARGE SCALE GENOMIC DNA]</scope>
    <source>
        <strain evidence="2 3">AF-68</strain>
    </source>
</reference>
<protein>
    <submittedName>
        <fullName evidence="2">Putative ring-cleaving dioxygenase MhqO</fullName>
        <ecNumber evidence="2">1.13.11.-</ecNumber>
    </submittedName>
</protein>
<dbReference type="AlphaFoldDB" id="A0A399FC56"/>
<dbReference type="RefSeq" id="WP_119355699.1">
    <property type="nucleotide sequence ID" value="NZ_BJXM01000004.1"/>
</dbReference>
<keyword evidence="2" id="KW-0223">Dioxygenase</keyword>
<feature type="domain" description="VOC" evidence="1">
    <location>
        <begin position="7"/>
        <end position="132"/>
    </location>
</feature>
<accession>A0A399FC56</accession>
<dbReference type="InterPro" id="IPR004360">
    <property type="entry name" value="Glyas_Fos-R_dOase_dom"/>
</dbReference>
<dbReference type="OrthoDB" id="9785698at2"/>
<proteinExistence type="predicted"/>
<organism evidence="2 3">
    <name type="scientific">Meiothermus granaticius NBRC 107808</name>
    <dbReference type="NCBI Taxonomy" id="1227551"/>
    <lineage>
        <taxon>Bacteria</taxon>
        <taxon>Thermotogati</taxon>
        <taxon>Deinococcota</taxon>
        <taxon>Deinococci</taxon>
        <taxon>Thermales</taxon>
        <taxon>Thermaceae</taxon>
        <taxon>Meiothermus</taxon>
    </lineage>
</organism>
<dbReference type="PROSITE" id="PS51819">
    <property type="entry name" value="VOC"/>
    <property type="match status" value="2"/>
</dbReference>
<dbReference type="PANTHER" id="PTHR36110:SF4">
    <property type="entry name" value="RING-CLEAVING DIOXYGENASE MHQA-RELATED"/>
    <property type="match status" value="1"/>
</dbReference>
<dbReference type="SUPFAM" id="SSF54593">
    <property type="entry name" value="Glyoxalase/Bleomycin resistance protein/Dihydroxybiphenyl dioxygenase"/>
    <property type="match status" value="1"/>
</dbReference>
<dbReference type="Gene3D" id="3.10.180.10">
    <property type="entry name" value="2,3-Dihydroxybiphenyl 1,2-Dioxygenase, domain 1"/>
    <property type="match status" value="2"/>
</dbReference>
<dbReference type="Proteomes" id="UP000266178">
    <property type="component" value="Unassembled WGS sequence"/>
</dbReference>
<keyword evidence="3" id="KW-1185">Reference proteome</keyword>
<dbReference type="GO" id="GO:0051213">
    <property type="term" value="F:dioxygenase activity"/>
    <property type="evidence" value="ECO:0007669"/>
    <property type="project" value="UniProtKB-KW"/>
</dbReference>
<dbReference type="InterPro" id="IPR037523">
    <property type="entry name" value="VOC_core"/>
</dbReference>
<dbReference type="CDD" id="cd08347">
    <property type="entry name" value="PcpA_C_like"/>
    <property type="match status" value="1"/>
</dbReference>
<name>A0A399FC56_9DEIN</name>
<evidence type="ECO:0000259" key="1">
    <source>
        <dbReference type="PROSITE" id="PS51819"/>
    </source>
</evidence>
<dbReference type="EC" id="1.13.11.-" evidence="2"/>
<sequence>MSTQIHGLHHVTAIAGKAQTNLEFYAGVLGLRLVKRSVNQDDPTTYHLFYADAEGRPGTDLTFFPWEQLAPSRKGVGLSVEVQLAVPEGSLDFWGERLERYGVRLGHPEVRFGEKALPFRDPDGLEVALVETPSRVFTPWERSEVPESRQIRGLHGARIWERDLLATATFLTETLGFQAAGREGGWSRFSLDGGGSGKFVDLKELPNLHRGQWGTGSIHHLAWRVAGPEEELELRARIEAAGRRPTPPIDRFWFKSVYFTEPGGALFELATDGPGFSVDEDPARLGESLVLPPWLEPRRAEIEAALPELHLPYAPQPTP</sequence>
<comment type="caution">
    <text evidence="2">The sequence shown here is derived from an EMBL/GenBank/DDBJ whole genome shotgun (WGS) entry which is preliminary data.</text>
</comment>
<feature type="domain" description="VOC" evidence="1">
    <location>
        <begin position="153"/>
        <end position="272"/>
    </location>
</feature>
<dbReference type="InterPro" id="IPR052537">
    <property type="entry name" value="Extradiol_RC_dioxygenase"/>
</dbReference>
<dbReference type="InterPro" id="IPR029068">
    <property type="entry name" value="Glyas_Bleomycin-R_OHBP_Dase"/>
</dbReference>
<evidence type="ECO:0000313" key="2">
    <source>
        <dbReference type="EMBL" id="RIH93808.1"/>
    </source>
</evidence>
<evidence type="ECO:0000313" key="3">
    <source>
        <dbReference type="Proteomes" id="UP000266178"/>
    </source>
</evidence>